<organism evidence="5 6">
    <name type="scientific">Cytobacillus firmus</name>
    <name type="common">Bacillus firmus</name>
    <dbReference type="NCBI Taxonomy" id="1399"/>
    <lineage>
        <taxon>Bacteria</taxon>
        <taxon>Bacillati</taxon>
        <taxon>Bacillota</taxon>
        <taxon>Bacilli</taxon>
        <taxon>Bacillales</taxon>
        <taxon>Bacillaceae</taxon>
        <taxon>Cytobacillus</taxon>
    </lineage>
</organism>
<evidence type="ECO:0000313" key="6">
    <source>
        <dbReference type="Proteomes" id="UP001163104"/>
    </source>
</evidence>
<dbReference type="PANTHER" id="PTHR30404:SF0">
    <property type="entry name" value="N-ACETYLMURAMOYL-L-ALANINE AMIDASE AMIC"/>
    <property type="match status" value="1"/>
</dbReference>
<dbReference type="GO" id="GO:0030288">
    <property type="term" value="C:outer membrane-bounded periplasmic space"/>
    <property type="evidence" value="ECO:0007669"/>
    <property type="project" value="TreeGrafter"/>
</dbReference>
<dbReference type="InterPro" id="IPR003646">
    <property type="entry name" value="SH3-like_bac-type"/>
</dbReference>
<protein>
    <submittedName>
        <fullName evidence="5">N-acetylmuramoyl-L-alanine amidase</fullName>
        <ecNumber evidence="5">3.5.1.28</ecNumber>
    </submittedName>
</protein>
<dbReference type="PANTHER" id="PTHR30404">
    <property type="entry name" value="N-ACETYLMURAMOYL-L-ALANINE AMIDASE"/>
    <property type="match status" value="1"/>
</dbReference>
<evidence type="ECO:0000313" key="5">
    <source>
        <dbReference type="EMBL" id="UYG93844.1"/>
    </source>
</evidence>
<feature type="domain" description="SH3b" evidence="4">
    <location>
        <begin position="93"/>
        <end position="157"/>
    </location>
</feature>
<dbReference type="Pfam" id="PF08239">
    <property type="entry name" value="SH3_3"/>
    <property type="match status" value="4"/>
</dbReference>
<evidence type="ECO:0000259" key="4">
    <source>
        <dbReference type="PROSITE" id="PS51781"/>
    </source>
</evidence>
<dbReference type="GO" id="GO:0071555">
    <property type="term" value="P:cell wall organization"/>
    <property type="evidence" value="ECO:0007669"/>
    <property type="project" value="UniProtKB-KW"/>
</dbReference>
<name>A0AA46P3Q1_CYTFI</name>
<dbReference type="SUPFAM" id="SSF53187">
    <property type="entry name" value="Zn-dependent exopeptidases"/>
    <property type="match status" value="1"/>
</dbReference>
<dbReference type="InterPro" id="IPR017293">
    <property type="entry name" value="N-acetylmuramoyl-L-ala_amidase"/>
</dbReference>
<dbReference type="PIRSF" id="PIRSF037846">
    <property type="entry name" value="Autolysin_YrvJ_prd"/>
    <property type="match status" value="1"/>
</dbReference>
<evidence type="ECO:0000256" key="3">
    <source>
        <dbReference type="SAM" id="SignalP"/>
    </source>
</evidence>
<gene>
    <name evidence="5" type="ORF">OD459_16725</name>
</gene>
<feature type="signal peptide" evidence="3">
    <location>
        <begin position="1"/>
        <end position="23"/>
    </location>
</feature>
<dbReference type="AlphaFoldDB" id="A0AA46P3Q1"/>
<dbReference type="Gene3D" id="3.40.630.40">
    <property type="entry name" value="Zn-dependent exopeptidases"/>
    <property type="match status" value="1"/>
</dbReference>
<keyword evidence="1 5" id="KW-0378">Hydrolase</keyword>
<reference evidence="5" key="1">
    <citation type="submission" date="2022-10" db="EMBL/GenBank/DDBJ databases">
        <title>Mechanism of multi-heavy metal repair in Cytobacillus Firmus M7.</title>
        <authorList>
            <person name="Li X."/>
            <person name="Yu C."/>
        </authorList>
    </citation>
    <scope>NUCLEOTIDE SEQUENCE</scope>
    <source>
        <strain evidence="5">M7</strain>
    </source>
</reference>
<feature type="domain" description="SH3b" evidence="4">
    <location>
        <begin position="239"/>
        <end position="301"/>
    </location>
</feature>
<dbReference type="Proteomes" id="UP001163104">
    <property type="component" value="Chromosome"/>
</dbReference>
<dbReference type="InterPro" id="IPR050695">
    <property type="entry name" value="N-acetylmuramoyl_amidase_3"/>
</dbReference>
<dbReference type="RefSeq" id="WP_263599321.1">
    <property type="nucleotide sequence ID" value="NZ_CP107027.1"/>
</dbReference>
<dbReference type="EMBL" id="CP107027">
    <property type="protein sequence ID" value="UYG93844.1"/>
    <property type="molecule type" value="Genomic_DNA"/>
</dbReference>
<dbReference type="GO" id="GO:0008745">
    <property type="term" value="F:N-acetylmuramoyl-L-alanine amidase activity"/>
    <property type="evidence" value="ECO:0007669"/>
    <property type="project" value="UniProtKB-EC"/>
</dbReference>
<evidence type="ECO:0000256" key="1">
    <source>
        <dbReference type="ARBA" id="ARBA00022801"/>
    </source>
</evidence>
<feature type="domain" description="SH3b" evidence="4">
    <location>
        <begin position="31"/>
        <end position="92"/>
    </location>
</feature>
<dbReference type="SMART" id="SM00646">
    <property type="entry name" value="Ami_3"/>
    <property type="match status" value="1"/>
</dbReference>
<accession>A0AA46P3Q1</accession>
<dbReference type="CDD" id="cd02696">
    <property type="entry name" value="MurNAc-LAA"/>
    <property type="match status" value="1"/>
</dbReference>
<feature type="chain" id="PRO_5041462149" evidence="3">
    <location>
        <begin position="24"/>
        <end position="481"/>
    </location>
</feature>
<dbReference type="GO" id="GO:0009253">
    <property type="term" value="P:peptidoglycan catabolic process"/>
    <property type="evidence" value="ECO:0007669"/>
    <property type="project" value="InterPro"/>
</dbReference>
<proteinExistence type="predicted"/>
<dbReference type="Pfam" id="PF01520">
    <property type="entry name" value="Amidase_3"/>
    <property type="match status" value="1"/>
</dbReference>
<dbReference type="SMART" id="SM00287">
    <property type="entry name" value="SH3b"/>
    <property type="match status" value="4"/>
</dbReference>
<keyword evidence="2" id="KW-0961">Cell wall biogenesis/degradation</keyword>
<dbReference type="EC" id="3.5.1.28" evidence="5"/>
<keyword evidence="3" id="KW-0732">Signal</keyword>
<dbReference type="PROSITE" id="PS51781">
    <property type="entry name" value="SH3B"/>
    <property type="match status" value="4"/>
</dbReference>
<dbReference type="InterPro" id="IPR002508">
    <property type="entry name" value="MurNAc-LAA_cat"/>
</dbReference>
<feature type="domain" description="SH3b" evidence="4">
    <location>
        <begin position="165"/>
        <end position="228"/>
    </location>
</feature>
<sequence>MKSSLVKVFFVLVLLFHFVPQYNQSVKAAYSFEGKVTATILNIRAKATVSSSVIGKLKKGQVVTVSAQQKGWSKITTGKTTGWVSSTYLLSVTWTGYVTATSLNVRKLPNDNGSILTKVPVNTAVTVEGKDGSWLKVYIPGKKSRGWVSASYVSKKKPAVPPKSLGTFYVTADILNVRASAAESSKVLGKVSEGEAVEVHSQKGNWSSITAAKGLKGWVSSSYIDKKRPVDDKEAVTVKETRIILKVNSNIRKGPGTNFGVIALEKAGSSLVKTGESKGWIKVKTTKGKEGWVAGWLVASPNSGLKGKVIVIDAGHGGYDNGTSGKIHKEKTLNLKTAQELTTLLQKSGAKVVMTRSNDQYLSLNQRVNISHAQKADAFISIHYNAYSSTSSGIITFYYNNSKDGRLAQSIHNGLLVQTGMRNLGAKYGIYHVLRTNKQPSVLLELGFLSNPNEEKHVAAADYQRKAAKGIYDGLNQYFLK</sequence>
<dbReference type="Gene3D" id="2.30.30.40">
    <property type="entry name" value="SH3 Domains"/>
    <property type="match status" value="4"/>
</dbReference>
<evidence type="ECO:0000256" key="2">
    <source>
        <dbReference type="ARBA" id="ARBA00023316"/>
    </source>
</evidence>